<sequence length="124" mass="14049">MDIGSHVVFRLLSAMLRLGSCQMYKVSLPSTSASTWRERSLVEHSSQSRPSGQPLISGCSCLADDRWHWRWNNRRRISSGQKLFVREDTSLLIHRSSAMSEIKDALSISTSSFIDKLISFSKIC</sequence>
<name>A0AAE0YSR9_9GAST</name>
<protein>
    <recommendedName>
        <fullName evidence="4">Secreted protein</fullName>
    </recommendedName>
</protein>
<evidence type="ECO:0008006" key="4">
    <source>
        <dbReference type="Google" id="ProtNLM"/>
    </source>
</evidence>
<evidence type="ECO:0000256" key="1">
    <source>
        <dbReference type="SAM" id="SignalP"/>
    </source>
</evidence>
<dbReference type="EMBL" id="JAWDGP010005522">
    <property type="protein sequence ID" value="KAK3756408.1"/>
    <property type="molecule type" value="Genomic_DNA"/>
</dbReference>
<feature type="chain" id="PRO_5042260716" description="Secreted protein" evidence="1">
    <location>
        <begin position="22"/>
        <end position="124"/>
    </location>
</feature>
<feature type="signal peptide" evidence="1">
    <location>
        <begin position="1"/>
        <end position="21"/>
    </location>
</feature>
<gene>
    <name evidence="2" type="ORF">RRG08_034093</name>
</gene>
<evidence type="ECO:0000313" key="2">
    <source>
        <dbReference type="EMBL" id="KAK3756408.1"/>
    </source>
</evidence>
<keyword evidence="3" id="KW-1185">Reference proteome</keyword>
<evidence type="ECO:0000313" key="3">
    <source>
        <dbReference type="Proteomes" id="UP001283361"/>
    </source>
</evidence>
<comment type="caution">
    <text evidence="2">The sequence shown here is derived from an EMBL/GenBank/DDBJ whole genome shotgun (WGS) entry which is preliminary data.</text>
</comment>
<organism evidence="2 3">
    <name type="scientific">Elysia crispata</name>
    <name type="common">lettuce slug</name>
    <dbReference type="NCBI Taxonomy" id="231223"/>
    <lineage>
        <taxon>Eukaryota</taxon>
        <taxon>Metazoa</taxon>
        <taxon>Spiralia</taxon>
        <taxon>Lophotrochozoa</taxon>
        <taxon>Mollusca</taxon>
        <taxon>Gastropoda</taxon>
        <taxon>Heterobranchia</taxon>
        <taxon>Euthyneura</taxon>
        <taxon>Panpulmonata</taxon>
        <taxon>Sacoglossa</taxon>
        <taxon>Placobranchoidea</taxon>
        <taxon>Plakobranchidae</taxon>
        <taxon>Elysia</taxon>
    </lineage>
</organism>
<proteinExistence type="predicted"/>
<dbReference type="AlphaFoldDB" id="A0AAE0YSR9"/>
<keyword evidence="1" id="KW-0732">Signal</keyword>
<dbReference type="Proteomes" id="UP001283361">
    <property type="component" value="Unassembled WGS sequence"/>
</dbReference>
<reference evidence="2" key="1">
    <citation type="journal article" date="2023" name="G3 (Bethesda)">
        <title>A reference genome for the long-term kleptoplast-retaining sea slug Elysia crispata morphotype clarki.</title>
        <authorList>
            <person name="Eastman K.E."/>
            <person name="Pendleton A.L."/>
            <person name="Shaikh M.A."/>
            <person name="Suttiyut T."/>
            <person name="Ogas R."/>
            <person name="Tomko P."/>
            <person name="Gavelis G."/>
            <person name="Widhalm J.R."/>
            <person name="Wisecaver J.H."/>
        </authorList>
    </citation>
    <scope>NUCLEOTIDE SEQUENCE</scope>
    <source>
        <strain evidence="2">ECLA1</strain>
    </source>
</reference>
<accession>A0AAE0YSR9</accession>